<dbReference type="EMBL" id="JBANRG010000036">
    <property type="protein sequence ID" value="KAK7449317.1"/>
    <property type="molecule type" value="Genomic_DNA"/>
</dbReference>
<feature type="region of interest" description="Disordered" evidence="1">
    <location>
        <begin position="50"/>
        <end position="101"/>
    </location>
</feature>
<sequence length="286" mass="31750">MKRELKELKELLSSPKHIRRNTFSAAGPKIAQMVGPGKYLDSQTSDTQFFGFVPNSSDDMVESQVDYGNADDDLYRPDSQSLNDSGADSQLPEDTYDDGIPKIQSQFPEIEPEIKFSHPSPPKVLVAPEVSQNTSDNSFTGFKISNHPWDFSSDNPQISIASSSHNHSEWGPNTLNQKKLDRLGHWDIMRQDDQADHPARLALLGLTQAAGMSDHHELNPVRQGHVAVASFLIRIANELICNGGTAEDMEVLRNAINDGHAMLDVAGELVDMEEDAHAFIQLYQRD</sequence>
<comment type="caution">
    <text evidence="2">The sequence shown here is derived from an EMBL/GenBank/DDBJ whole genome shotgun (WGS) entry which is preliminary data.</text>
</comment>
<name>A0ABR1J3V5_9AGAR</name>
<proteinExistence type="predicted"/>
<reference evidence="2 3" key="1">
    <citation type="submission" date="2024-01" db="EMBL/GenBank/DDBJ databases">
        <title>A draft genome for the cacao thread blight pathogen Marasmiellus scandens.</title>
        <authorList>
            <person name="Baruah I.K."/>
            <person name="Leung J."/>
            <person name="Bukari Y."/>
            <person name="Amoako-Attah I."/>
            <person name="Meinhardt L.W."/>
            <person name="Bailey B.A."/>
            <person name="Cohen S.P."/>
        </authorList>
    </citation>
    <scope>NUCLEOTIDE SEQUENCE [LARGE SCALE GENOMIC DNA]</scope>
    <source>
        <strain evidence="2 3">GH-19</strain>
    </source>
</reference>
<evidence type="ECO:0000313" key="2">
    <source>
        <dbReference type="EMBL" id="KAK7449317.1"/>
    </source>
</evidence>
<evidence type="ECO:0000313" key="3">
    <source>
        <dbReference type="Proteomes" id="UP001498398"/>
    </source>
</evidence>
<dbReference type="Proteomes" id="UP001498398">
    <property type="component" value="Unassembled WGS sequence"/>
</dbReference>
<keyword evidence="3" id="KW-1185">Reference proteome</keyword>
<gene>
    <name evidence="2" type="ORF">VKT23_013460</name>
</gene>
<evidence type="ECO:0000256" key="1">
    <source>
        <dbReference type="SAM" id="MobiDB-lite"/>
    </source>
</evidence>
<organism evidence="2 3">
    <name type="scientific">Marasmiellus scandens</name>
    <dbReference type="NCBI Taxonomy" id="2682957"/>
    <lineage>
        <taxon>Eukaryota</taxon>
        <taxon>Fungi</taxon>
        <taxon>Dikarya</taxon>
        <taxon>Basidiomycota</taxon>
        <taxon>Agaricomycotina</taxon>
        <taxon>Agaricomycetes</taxon>
        <taxon>Agaricomycetidae</taxon>
        <taxon>Agaricales</taxon>
        <taxon>Marasmiineae</taxon>
        <taxon>Omphalotaceae</taxon>
        <taxon>Marasmiellus</taxon>
    </lineage>
</organism>
<protein>
    <submittedName>
        <fullName evidence="2">Uncharacterized protein</fullName>
    </submittedName>
</protein>
<accession>A0ABR1J3V5</accession>
<feature type="compositionally biased region" description="Polar residues" evidence="1">
    <location>
        <begin position="78"/>
        <end position="88"/>
    </location>
</feature>